<evidence type="ECO:0000313" key="3">
    <source>
        <dbReference type="Proteomes" id="UP000697710"/>
    </source>
</evidence>
<dbReference type="Pfam" id="PF07638">
    <property type="entry name" value="Sigma70_ECF"/>
    <property type="match status" value="1"/>
</dbReference>
<dbReference type="SUPFAM" id="SSF88659">
    <property type="entry name" value="Sigma3 and sigma4 domains of RNA polymerase sigma factors"/>
    <property type="match status" value="1"/>
</dbReference>
<protein>
    <submittedName>
        <fullName evidence="2">RNA polymerase subunit sigma-24</fullName>
    </submittedName>
</protein>
<dbReference type="InterPro" id="IPR053812">
    <property type="entry name" value="HTH_Sigma70_ECF-like"/>
</dbReference>
<proteinExistence type="predicted"/>
<evidence type="ECO:0000313" key="2">
    <source>
        <dbReference type="EMBL" id="MCA9726624.1"/>
    </source>
</evidence>
<accession>A0A956LVY7</accession>
<organism evidence="2 3">
    <name type="scientific">Eiseniibacteriota bacterium</name>
    <dbReference type="NCBI Taxonomy" id="2212470"/>
    <lineage>
        <taxon>Bacteria</taxon>
        <taxon>Candidatus Eiseniibacteriota</taxon>
    </lineage>
</organism>
<dbReference type="EMBL" id="JAGQHR010000050">
    <property type="protein sequence ID" value="MCA9726624.1"/>
    <property type="molecule type" value="Genomic_DNA"/>
</dbReference>
<evidence type="ECO:0000259" key="1">
    <source>
        <dbReference type="Pfam" id="PF07638"/>
    </source>
</evidence>
<name>A0A956LVY7_UNCEI</name>
<dbReference type="Gene3D" id="1.10.10.10">
    <property type="entry name" value="Winged helix-like DNA-binding domain superfamily/Winged helix DNA-binding domain"/>
    <property type="match status" value="1"/>
</dbReference>
<dbReference type="InterPro" id="IPR036388">
    <property type="entry name" value="WH-like_DNA-bd_sf"/>
</dbReference>
<sequence length="167" mass="18846">MNLNAELHARLRAIAEGLLRKERAGHTLQATALVHEAFMRAQRRDAFGALDLSGQRIVLAREMRWVLVDYARATDADKRGGKHLRVTLDEAIGGTPMFEVDVLALEIALQRLEAVDLVAAEMVLLRFFGGLTEVEIAERTGLARRTVQKKWAWTRSWLMRELDRGDG</sequence>
<reference evidence="2" key="1">
    <citation type="submission" date="2020-04" db="EMBL/GenBank/DDBJ databases">
        <authorList>
            <person name="Zhang T."/>
        </authorList>
    </citation>
    <scope>NUCLEOTIDE SEQUENCE</scope>
    <source>
        <strain evidence="2">HKST-UBA01</strain>
    </source>
</reference>
<dbReference type="InterPro" id="IPR013324">
    <property type="entry name" value="RNA_pol_sigma_r3/r4-like"/>
</dbReference>
<reference evidence="2" key="2">
    <citation type="journal article" date="2021" name="Microbiome">
        <title>Successional dynamics and alternative stable states in a saline activated sludge microbial community over 9 years.</title>
        <authorList>
            <person name="Wang Y."/>
            <person name="Ye J."/>
            <person name="Ju F."/>
            <person name="Liu L."/>
            <person name="Boyd J.A."/>
            <person name="Deng Y."/>
            <person name="Parks D.H."/>
            <person name="Jiang X."/>
            <person name="Yin X."/>
            <person name="Woodcroft B.J."/>
            <person name="Tyson G.W."/>
            <person name="Hugenholtz P."/>
            <person name="Polz M.F."/>
            <person name="Zhang T."/>
        </authorList>
    </citation>
    <scope>NUCLEOTIDE SEQUENCE</scope>
    <source>
        <strain evidence="2">HKST-UBA01</strain>
    </source>
</reference>
<comment type="caution">
    <text evidence="2">The sequence shown here is derived from an EMBL/GenBank/DDBJ whole genome shotgun (WGS) entry which is preliminary data.</text>
</comment>
<gene>
    <name evidence="2" type="ORF">KC729_03010</name>
</gene>
<feature type="domain" description="RNA polymerase sigma-70 ECF-like HTH" evidence="1">
    <location>
        <begin position="6"/>
        <end position="163"/>
    </location>
</feature>
<dbReference type="Proteomes" id="UP000697710">
    <property type="component" value="Unassembled WGS sequence"/>
</dbReference>
<dbReference type="AlphaFoldDB" id="A0A956LVY7"/>